<proteinExistence type="inferred from homology"/>
<dbReference type="SUPFAM" id="SSF158504">
    <property type="entry name" value="BH2638-like"/>
    <property type="match status" value="1"/>
</dbReference>
<dbReference type="InterPro" id="IPR007920">
    <property type="entry name" value="UPF0223"/>
</dbReference>
<sequence>MEYNYPIDYDWSTEEIVDVIHFYEGIEKAYERGIKREEIMALYRRFKEIVPGKAEEKKWFKEFKEESGYDPYPIVRDMKQQEAGTNVKGSK</sequence>
<evidence type="ECO:0000313" key="2">
    <source>
        <dbReference type="EMBL" id="SNX73251.1"/>
    </source>
</evidence>
<reference evidence="2 3" key="1">
    <citation type="submission" date="2017-08" db="EMBL/GenBank/DDBJ databases">
        <authorList>
            <person name="de Groot N.N."/>
        </authorList>
    </citation>
    <scope>NUCLEOTIDE SEQUENCE [LARGE SCALE GENOMIC DNA]</scope>
    <source>
        <strain evidence="2 3">JC228</strain>
    </source>
</reference>
<accession>A0A285D0B8</accession>
<organism evidence="2 3">
    <name type="scientific">Bacillus oleivorans</name>
    <dbReference type="NCBI Taxonomy" id="1448271"/>
    <lineage>
        <taxon>Bacteria</taxon>
        <taxon>Bacillati</taxon>
        <taxon>Bacillota</taxon>
        <taxon>Bacilli</taxon>
        <taxon>Bacillales</taxon>
        <taxon>Bacillaceae</taxon>
        <taxon>Bacillus</taxon>
    </lineage>
</organism>
<dbReference type="Pfam" id="PF05256">
    <property type="entry name" value="UPF0223"/>
    <property type="match status" value="1"/>
</dbReference>
<dbReference type="Gene3D" id="1.10.220.80">
    <property type="entry name" value="BH2638-like"/>
    <property type="match status" value="1"/>
</dbReference>
<dbReference type="HAMAP" id="MF_01041">
    <property type="entry name" value="UPF0223"/>
    <property type="match status" value="1"/>
</dbReference>
<dbReference type="AlphaFoldDB" id="A0A285D0B8"/>
<dbReference type="PIRSF" id="PIRSF037260">
    <property type="entry name" value="UPF0223"/>
    <property type="match status" value="1"/>
</dbReference>
<name>A0A285D0B8_9BACI</name>
<protein>
    <recommendedName>
        <fullName evidence="1">UPF0223 protein SAMN05877753_1072</fullName>
    </recommendedName>
</protein>
<dbReference type="OrthoDB" id="1649074at2"/>
<comment type="similarity">
    <text evidence="1">Belongs to the UPF0223 family.</text>
</comment>
<evidence type="ECO:0000313" key="3">
    <source>
        <dbReference type="Proteomes" id="UP000219546"/>
    </source>
</evidence>
<gene>
    <name evidence="2" type="ORF">SAMN05877753_1072</name>
</gene>
<dbReference type="InterPro" id="IPR023324">
    <property type="entry name" value="BH2638-like_sf"/>
</dbReference>
<dbReference type="RefSeq" id="WP_097159431.1">
    <property type="nucleotide sequence ID" value="NZ_JBEPMQ010000007.1"/>
</dbReference>
<keyword evidence="3" id="KW-1185">Reference proteome</keyword>
<dbReference type="EMBL" id="OAOP01000007">
    <property type="protein sequence ID" value="SNX73251.1"/>
    <property type="molecule type" value="Genomic_DNA"/>
</dbReference>
<dbReference type="Proteomes" id="UP000219546">
    <property type="component" value="Unassembled WGS sequence"/>
</dbReference>
<dbReference type="NCBIfam" id="NF003353">
    <property type="entry name" value="PRK04387.1"/>
    <property type="match status" value="1"/>
</dbReference>
<evidence type="ECO:0000256" key="1">
    <source>
        <dbReference type="HAMAP-Rule" id="MF_01041"/>
    </source>
</evidence>